<dbReference type="EMBL" id="CP120371">
    <property type="protein sequence ID" value="WEX83549.1"/>
    <property type="molecule type" value="Genomic_DNA"/>
</dbReference>
<sequence>MALKAKVLGREALTRRLNELAPAVEKYAAEAKLEIAKEAATRIAAKAPRGATGDYAASIQGARLSDNPDKRQVGVTQTKDKDAAGIFAKFIWRFLEFGTAPHNVAPGGGNISFSGEAHMHPGTAAQPHVFHTWRAYRKAARRKLLAAVNKGVREAQGKR</sequence>
<protein>
    <submittedName>
        <fullName evidence="1">HK97 gp10 family phage protein</fullName>
    </submittedName>
</protein>
<name>A0ABY8CY24_9HYPH</name>
<dbReference type="Proteomes" id="UP001235547">
    <property type="component" value="Chromosome 1"/>
</dbReference>
<evidence type="ECO:0000313" key="1">
    <source>
        <dbReference type="EMBL" id="WEX83549.1"/>
    </source>
</evidence>
<proteinExistence type="predicted"/>
<dbReference type="RefSeq" id="WP_280734376.1">
    <property type="nucleotide sequence ID" value="NZ_CP120368.1"/>
</dbReference>
<gene>
    <name evidence="1" type="ORF">PYH38_002334</name>
</gene>
<organism evidence="1 2">
    <name type="scientific">Sinorhizobium numidicum</name>
    <dbReference type="NCBI Taxonomy" id="680248"/>
    <lineage>
        <taxon>Bacteria</taxon>
        <taxon>Pseudomonadati</taxon>
        <taxon>Pseudomonadota</taxon>
        <taxon>Alphaproteobacteria</taxon>
        <taxon>Hyphomicrobiales</taxon>
        <taxon>Rhizobiaceae</taxon>
        <taxon>Sinorhizobium/Ensifer group</taxon>
        <taxon>Sinorhizobium</taxon>
    </lineage>
</organism>
<evidence type="ECO:0000313" key="2">
    <source>
        <dbReference type="Proteomes" id="UP001235547"/>
    </source>
</evidence>
<dbReference type="InterPro" id="IPR010064">
    <property type="entry name" value="HK97-gp10_tail"/>
</dbReference>
<reference evidence="1 2" key="1">
    <citation type="submission" date="2023-03" db="EMBL/GenBank/DDBJ databases">
        <authorList>
            <person name="Kaur S."/>
            <person name="Espinosa-Saiz D."/>
            <person name="Velazquez E."/>
            <person name="Menendez E."/>
            <person name="diCenzo G.C."/>
        </authorList>
    </citation>
    <scope>NUCLEOTIDE SEQUENCE [LARGE SCALE GENOMIC DNA]</scope>
    <source>
        <strain evidence="1 2">LMG 27395</strain>
    </source>
</reference>
<dbReference type="Pfam" id="PF04883">
    <property type="entry name" value="HK97-gp10_like"/>
    <property type="match status" value="1"/>
</dbReference>
<keyword evidence="2" id="KW-1185">Reference proteome</keyword>
<accession>A0ABY8CY24</accession>